<reference evidence="2" key="1">
    <citation type="submission" date="2021-11" db="EMBL/GenBank/DDBJ databases">
        <authorList>
            <person name="Schell T."/>
        </authorList>
    </citation>
    <scope>NUCLEOTIDE SEQUENCE</scope>
    <source>
        <strain evidence="2">M5</strain>
    </source>
</reference>
<dbReference type="EMBL" id="CAKKLH010000247">
    <property type="protein sequence ID" value="CAH0107048.1"/>
    <property type="molecule type" value="Genomic_DNA"/>
</dbReference>
<keyword evidence="1" id="KW-0732">Signal</keyword>
<gene>
    <name evidence="2" type="ORF">DGAL_LOCUS10333</name>
</gene>
<evidence type="ECO:0000256" key="1">
    <source>
        <dbReference type="SAM" id="SignalP"/>
    </source>
</evidence>
<sequence>MATTCGMISLILVVTICSLLVVLAHQENELPTDFRKRHPSSSCSKYLFPLVWSNMMNGVPMCGINKKFYDPIRELHNEIDFIGKDKDPVSTVTHPTTPAKESEDSNSIAPFVANILSGHSGPLCPQCPLIPVIPECPYIPPCPVCPTPVCPAIPPFPVIPSCPAPVIKSFPKLKNLLKNRTLKSKFIGRPRTVSPPRSEGAIFITNTNGCTTKANSFDVNLAPCTRGSGAPTGTIDVTFTAPGTSVIIGIAAVSPDTPINLTCTSFPSSFFGVTATVTISPASPSVTGVGYLQFLASAGRDISNKSLKCAWSSSLKKTI</sequence>
<evidence type="ECO:0000313" key="2">
    <source>
        <dbReference type="EMBL" id="CAH0107048.1"/>
    </source>
</evidence>
<proteinExistence type="predicted"/>
<comment type="caution">
    <text evidence="2">The sequence shown here is derived from an EMBL/GenBank/DDBJ whole genome shotgun (WGS) entry which is preliminary data.</text>
</comment>
<dbReference type="OrthoDB" id="6354661at2759"/>
<keyword evidence="3" id="KW-1185">Reference proteome</keyword>
<dbReference type="Proteomes" id="UP000789390">
    <property type="component" value="Unassembled WGS sequence"/>
</dbReference>
<feature type="chain" id="PRO_5035323273" evidence="1">
    <location>
        <begin position="25"/>
        <end position="319"/>
    </location>
</feature>
<name>A0A8J2W6D5_9CRUS</name>
<accession>A0A8J2W6D5</accession>
<dbReference type="AlphaFoldDB" id="A0A8J2W6D5"/>
<feature type="signal peptide" evidence="1">
    <location>
        <begin position="1"/>
        <end position="24"/>
    </location>
</feature>
<protein>
    <submittedName>
        <fullName evidence="2">Uncharacterized protein</fullName>
    </submittedName>
</protein>
<evidence type="ECO:0000313" key="3">
    <source>
        <dbReference type="Proteomes" id="UP000789390"/>
    </source>
</evidence>
<organism evidence="2 3">
    <name type="scientific">Daphnia galeata</name>
    <dbReference type="NCBI Taxonomy" id="27404"/>
    <lineage>
        <taxon>Eukaryota</taxon>
        <taxon>Metazoa</taxon>
        <taxon>Ecdysozoa</taxon>
        <taxon>Arthropoda</taxon>
        <taxon>Crustacea</taxon>
        <taxon>Branchiopoda</taxon>
        <taxon>Diplostraca</taxon>
        <taxon>Cladocera</taxon>
        <taxon>Anomopoda</taxon>
        <taxon>Daphniidae</taxon>
        <taxon>Daphnia</taxon>
    </lineage>
</organism>